<reference evidence="2 3" key="1">
    <citation type="journal article" date="2021" name="Plant Biotechnol. J.">
        <title>Multi-omics assisted identification of the key and species-specific regulatory components of drought-tolerant mechanisms in Gossypium stocksii.</title>
        <authorList>
            <person name="Yu D."/>
            <person name="Ke L."/>
            <person name="Zhang D."/>
            <person name="Wu Y."/>
            <person name="Sun Y."/>
            <person name="Mei J."/>
            <person name="Sun J."/>
            <person name="Sun Y."/>
        </authorList>
    </citation>
    <scope>NUCLEOTIDE SEQUENCE [LARGE SCALE GENOMIC DNA]</scope>
    <source>
        <strain evidence="3">cv. E1</strain>
        <tissue evidence="2">Leaf</tissue>
    </source>
</reference>
<proteinExistence type="predicted"/>
<keyword evidence="1" id="KW-0812">Transmembrane</keyword>
<comment type="caution">
    <text evidence="2">The sequence shown here is derived from an EMBL/GenBank/DDBJ whole genome shotgun (WGS) entry which is preliminary data.</text>
</comment>
<gene>
    <name evidence="2" type="ORF">J1N35_028039</name>
</gene>
<name>A0A9D3ZS58_9ROSI</name>
<dbReference type="PANTHER" id="PTHR36753:SF2">
    <property type="entry name" value="TRANSMEMBRANE PROTEIN"/>
    <property type="match status" value="1"/>
</dbReference>
<dbReference type="EMBL" id="JAIQCV010000009">
    <property type="protein sequence ID" value="KAH1063052.1"/>
    <property type="molecule type" value="Genomic_DNA"/>
</dbReference>
<keyword evidence="3" id="KW-1185">Reference proteome</keyword>
<keyword evidence="1" id="KW-1133">Transmembrane helix</keyword>
<protein>
    <submittedName>
        <fullName evidence="2">Uncharacterized protein</fullName>
    </submittedName>
</protein>
<dbReference type="AlphaFoldDB" id="A0A9D3ZS58"/>
<sequence length="93" mass="10148">MTLKVATFDFQCCNTKLSDVNVATLSLTQPNSRGQQEDILGQGVVAIGLLFGFGVFKNGFHKLKDTFHEDYCDPKLSSSCGRPFLGYAAPPPF</sequence>
<keyword evidence="1" id="KW-0472">Membrane</keyword>
<evidence type="ECO:0000313" key="3">
    <source>
        <dbReference type="Proteomes" id="UP000828251"/>
    </source>
</evidence>
<feature type="transmembrane region" description="Helical" evidence="1">
    <location>
        <begin position="39"/>
        <end position="56"/>
    </location>
</feature>
<evidence type="ECO:0000313" key="2">
    <source>
        <dbReference type="EMBL" id="KAH1063052.1"/>
    </source>
</evidence>
<organism evidence="2 3">
    <name type="scientific">Gossypium stocksii</name>
    <dbReference type="NCBI Taxonomy" id="47602"/>
    <lineage>
        <taxon>Eukaryota</taxon>
        <taxon>Viridiplantae</taxon>
        <taxon>Streptophyta</taxon>
        <taxon>Embryophyta</taxon>
        <taxon>Tracheophyta</taxon>
        <taxon>Spermatophyta</taxon>
        <taxon>Magnoliopsida</taxon>
        <taxon>eudicotyledons</taxon>
        <taxon>Gunneridae</taxon>
        <taxon>Pentapetalae</taxon>
        <taxon>rosids</taxon>
        <taxon>malvids</taxon>
        <taxon>Malvales</taxon>
        <taxon>Malvaceae</taxon>
        <taxon>Malvoideae</taxon>
        <taxon>Gossypium</taxon>
    </lineage>
</organism>
<dbReference type="Proteomes" id="UP000828251">
    <property type="component" value="Unassembled WGS sequence"/>
</dbReference>
<dbReference type="OrthoDB" id="1064107at2759"/>
<accession>A0A9D3ZS58</accession>
<evidence type="ECO:0000256" key="1">
    <source>
        <dbReference type="SAM" id="Phobius"/>
    </source>
</evidence>
<dbReference type="PANTHER" id="PTHR36753">
    <property type="entry name" value="TRANSMEMBRANE PROTEIN"/>
    <property type="match status" value="1"/>
</dbReference>